<dbReference type="InParanoid" id="A0A545AZ81"/>
<evidence type="ECO:0000313" key="1">
    <source>
        <dbReference type="EMBL" id="TQS46588.1"/>
    </source>
</evidence>
<protein>
    <submittedName>
        <fullName evidence="1">Uncharacterized protein</fullName>
    </submittedName>
</protein>
<name>A0A545AZ81_9ACTN</name>
<reference evidence="1 2" key="1">
    <citation type="submission" date="2019-07" db="EMBL/GenBank/DDBJ databases">
        <title>Cryptosporangium phraense sp. nov., isolated from plant litter.</title>
        <authorList>
            <person name="Suriyachadkun C."/>
        </authorList>
    </citation>
    <scope>NUCLEOTIDE SEQUENCE [LARGE SCALE GENOMIC DNA]</scope>
    <source>
        <strain evidence="1 2">A-T 5661</strain>
    </source>
</reference>
<dbReference type="EMBL" id="VIRS01000002">
    <property type="protein sequence ID" value="TQS46588.1"/>
    <property type="molecule type" value="Genomic_DNA"/>
</dbReference>
<keyword evidence="2" id="KW-1185">Reference proteome</keyword>
<evidence type="ECO:0000313" key="2">
    <source>
        <dbReference type="Proteomes" id="UP000317982"/>
    </source>
</evidence>
<dbReference type="Proteomes" id="UP000317982">
    <property type="component" value="Unassembled WGS sequence"/>
</dbReference>
<organism evidence="1 2">
    <name type="scientific">Cryptosporangium phraense</name>
    <dbReference type="NCBI Taxonomy" id="2593070"/>
    <lineage>
        <taxon>Bacteria</taxon>
        <taxon>Bacillati</taxon>
        <taxon>Actinomycetota</taxon>
        <taxon>Actinomycetes</taxon>
        <taxon>Cryptosporangiales</taxon>
        <taxon>Cryptosporangiaceae</taxon>
        <taxon>Cryptosporangium</taxon>
    </lineage>
</organism>
<gene>
    <name evidence="1" type="ORF">FL583_04200</name>
</gene>
<accession>A0A545AZ81</accession>
<proteinExistence type="predicted"/>
<comment type="caution">
    <text evidence="1">The sequence shown here is derived from an EMBL/GenBank/DDBJ whole genome shotgun (WGS) entry which is preliminary data.</text>
</comment>
<dbReference type="AlphaFoldDB" id="A0A545AZ81"/>
<dbReference type="RefSeq" id="WP_142703107.1">
    <property type="nucleotide sequence ID" value="NZ_VIRS01000002.1"/>
</dbReference>
<sequence length="61" mass="7162">MTLANERPVTVSAPQFLARAAGWAKERRRRRYVAAVKRRLRRYDPPPRLDDEELGRTTPRS</sequence>